<feature type="domain" description="ABC transporter" evidence="6">
    <location>
        <begin position="4"/>
        <end position="233"/>
    </location>
</feature>
<dbReference type="GO" id="GO:0016887">
    <property type="term" value="F:ATP hydrolysis activity"/>
    <property type="evidence" value="ECO:0007669"/>
    <property type="project" value="InterPro"/>
</dbReference>
<dbReference type="GO" id="GO:0005524">
    <property type="term" value="F:ATP binding"/>
    <property type="evidence" value="ECO:0007669"/>
    <property type="project" value="UniProtKB-KW"/>
</dbReference>
<dbReference type="Proteomes" id="UP000294028">
    <property type="component" value="Unassembled WGS sequence"/>
</dbReference>
<name>A0A482T9E2_9EURY</name>
<evidence type="ECO:0000256" key="5">
    <source>
        <dbReference type="SAM" id="MobiDB-lite"/>
    </source>
</evidence>
<proteinExistence type="inferred from homology"/>
<dbReference type="EMBL" id="RZHH01000003">
    <property type="protein sequence ID" value="RYJ08569.1"/>
    <property type="molecule type" value="Genomic_DNA"/>
</dbReference>
<dbReference type="PANTHER" id="PTHR43335">
    <property type="entry name" value="ABC TRANSPORTER, ATP-BINDING PROTEIN"/>
    <property type="match status" value="1"/>
</dbReference>
<dbReference type="CDD" id="cd03230">
    <property type="entry name" value="ABC_DR_subfamily_A"/>
    <property type="match status" value="1"/>
</dbReference>
<sequence>MNAIDVTDVTQTYGDVTALDGLSLSIEPGTTFGLLGTNGAGKSTLFKLVVGHVRPDTGTVSVAGQNVETAGPAIRSEVGYLPEHAGFPPALTGREVLEFHAKMRGLDDADDRIESVLSLVGLRDAADRRTGGYSNGMNRRLGLATALLSRPTILLLDEPTAGLDPRGVAAFHDVVERLARDDDLTVVLSSHVLSEVEKLCDTVGIVHNGRLRAGGSVEALKRDLIDGVRVRVRLADAGSMADATSVVDEHDGAIRSQSNREFTVECSSEVAPGLLDDLMDAASLSGYEVTEPGLEQVFEHTLGGASKKEQGEDAEEQEREKT</sequence>
<dbReference type="InterPro" id="IPR003439">
    <property type="entry name" value="ABC_transporter-like_ATP-bd"/>
</dbReference>
<protein>
    <submittedName>
        <fullName evidence="7">ABC transporter ATP-binding protein</fullName>
    </submittedName>
</protein>
<keyword evidence="2" id="KW-0813">Transport</keyword>
<dbReference type="InterPro" id="IPR027417">
    <property type="entry name" value="P-loop_NTPase"/>
</dbReference>
<dbReference type="AlphaFoldDB" id="A0A482T9E2"/>
<evidence type="ECO:0000256" key="1">
    <source>
        <dbReference type="ARBA" id="ARBA00005417"/>
    </source>
</evidence>
<feature type="compositionally biased region" description="Acidic residues" evidence="5">
    <location>
        <begin position="312"/>
        <end position="322"/>
    </location>
</feature>
<reference evidence="7 8" key="1">
    <citation type="submission" date="2018-12" db="EMBL/GenBank/DDBJ databases">
        <title>Genome analysis provides insights into bioremediation potentialities of Halogeometricum borinquense strain N11.</title>
        <authorList>
            <person name="Najjari A."/>
            <person name="Youssef N."/>
            <person name="Fhoula I."/>
            <person name="Ben Dhia O."/>
            <person name="Mahjoubi M."/>
            <person name="Ouzari H.I."/>
            <person name="Cherif A."/>
        </authorList>
    </citation>
    <scope>NUCLEOTIDE SEQUENCE [LARGE SCALE GENOMIC DNA]</scope>
    <source>
        <strain evidence="7 8">N11</strain>
    </source>
</reference>
<evidence type="ECO:0000313" key="7">
    <source>
        <dbReference type="EMBL" id="RYJ08569.1"/>
    </source>
</evidence>
<evidence type="ECO:0000256" key="3">
    <source>
        <dbReference type="ARBA" id="ARBA00022741"/>
    </source>
</evidence>
<keyword evidence="3" id="KW-0547">Nucleotide-binding</keyword>
<dbReference type="RefSeq" id="WP_129786493.1">
    <property type="nucleotide sequence ID" value="NZ_RZHH01000003.1"/>
</dbReference>
<comment type="similarity">
    <text evidence="1">Belongs to the ABC transporter superfamily.</text>
</comment>
<keyword evidence="4 7" id="KW-0067">ATP-binding</keyword>
<evidence type="ECO:0000313" key="8">
    <source>
        <dbReference type="Proteomes" id="UP000294028"/>
    </source>
</evidence>
<evidence type="ECO:0000256" key="4">
    <source>
        <dbReference type="ARBA" id="ARBA00022840"/>
    </source>
</evidence>
<dbReference type="PROSITE" id="PS50893">
    <property type="entry name" value="ABC_TRANSPORTER_2"/>
    <property type="match status" value="1"/>
</dbReference>
<dbReference type="SMART" id="SM00382">
    <property type="entry name" value="AAA"/>
    <property type="match status" value="1"/>
</dbReference>
<organism evidence="7 8">
    <name type="scientific">Halogeometricum borinquense</name>
    <dbReference type="NCBI Taxonomy" id="60847"/>
    <lineage>
        <taxon>Archaea</taxon>
        <taxon>Methanobacteriati</taxon>
        <taxon>Methanobacteriota</taxon>
        <taxon>Stenosarchaea group</taxon>
        <taxon>Halobacteria</taxon>
        <taxon>Halobacteriales</taxon>
        <taxon>Haloferacaceae</taxon>
        <taxon>Halogeometricum</taxon>
    </lineage>
</organism>
<gene>
    <name evidence="7" type="ORF">ELS19_18900</name>
</gene>
<dbReference type="Pfam" id="PF00005">
    <property type="entry name" value="ABC_tran"/>
    <property type="match status" value="1"/>
</dbReference>
<evidence type="ECO:0000256" key="2">
    <source>
        <dbReference type="ARBA" id="ARBA00022448"/>
    </source>
</evidence>
<dbReference type="InterPro" id="IPR003593">
    <property type="entry name" value="AAA+_ATPase"/>
</dbReference>
<accession>A0A482T9E2</accession>
<dbReference type="PANTHER" id="PTHR43335:SF11">
    <property type="entry name" value="ABC TRANSPORTER RELATED"/>
    <property type="match status" value="1"/>
</dbReference>
<dbReference type="SUPFAM" id="SSF52540">
    <property type="entry name" value="P-loop containing nucleoside triphosphate hydrolases"/>
    <property type="match status" value="1"/>
</dbReference>
<evidence type="ECO:0000259" key="6">
    <source>
        <dbReference type="PROSITE" id="PS50893"/>
    </source>
</evidence>
<dbReference type="Gene3D" id="3.40.50.300">
    <property type="entry name" value="P-loop containing nucleotide triphosphate hydrolases"/>
    <property type="match status" value="1"/>
</dbReference>
<comment type="caution">
    <text evidence="7">The sequence shown here is derived from an EMBL/GenBank/DDBJ whole genome shotgun (WGS) entry which is preliminary data.</text>
</comment>
<feature type="region of interest" description="Disordered" evidence="5">
    <location>
        <begin position="301"/>
        <end position="322"/>
    </location>
</feature>